<evidence type="ECO:0000256" key="1">
    <source>
        <dbReference type="ARBA" id="ARBA00004141"/>
    </source>
</evidence>
<dbReference type="Proteomes" id="UP000320216">
    <property type="component" value="Chromosome"/>
</dbReference>
<keyword evidence="4 5" id="KW-0472">Membrane</keyword>
<dbReference type="AlphaFoldDB" id="A0A5B8LYX0"/>
<reference evidence="7 8" key="1">
    <citation type="submission" date="2019-07" db="EMBL/GenBank/DDBJ databases">
        <title>Full genome sequence of Humibacter sp. WJ7-1.</title>
        <authorList>
            <person name="Im W.-T."/>
        </authorList>
    </citation>
    <scope>NUCLEOTIDE SEQUENCE [LARGE SCALE GENOMIC DNA]</scope>
    <source>
        <strain evidence="7 8">WJ7-1</strain>
    </source>
</reference>
<evidence type="ECO:0000256" key="2">
    <source>
        <dbReference type="ARBA" id="ARBA00022692"/>
    </source>
</evidence>
<keyword evidence="3 5" id="KW-1133">Transmembrane helix</keyword>
<evidence type="ECO:0000313" key="8">
    <source>
        <dbReference type="Proteomes" id="UP000320216"/>
    </source>
</evidence>
<name>A0A5B8LYX0_9MICO</name>
<dbReference type="RefSeq" id="WP_146317897.1">
    <property type="nucleotide sequence ID" value="NZ_CP042305.1"/>
</dbReference>
<dbReference type="OrthoDB" id="5023964at2"/>
<dbReference type="PANTHER" id="PTHR33507">
    <property type="entry name" value="INNER MEMBRANE PROTEIN YBBJ"/>
    <property type="match status" value="1"/>
</dbReference>
<dbReference type="EMBL" id="CP042305">
    <property type="protein sequence ID" value="QDZ13708.1"/>
    <property type="molecule type" value="Genomic_DNA"/>
</dbReference>
<keyword evidence="8" id="KW-1185">Reference proteome</keyword>
<dbReference type="PANTHER" id="PTHR33507:SF3">
    <property type="entry name" value="INNER MEMBRANE PROTEIN YBBJ"/>
    <property type="match status" value="1"/>
</dbReference>
<evidence type="ECO:0000256" key="4">
    <source>
        <dbReference type="ARBA" id="ARBA00023136"/>
    </source>
</evidence>
<evidence type="ECO:0000259" key="6">
    <source>
        <dbReference type="Pfam" id="PF01957"/>
    </source>
</evidence>
<feature type="transmembrane region" description="Helical" evidence="5">
    <location>
        <begin position="51"/>
        <end position="69"/>
    </location>
</feature>
<gene>
    <name evidence="7" type="ORF">FPZ11_01885</name>
</gene>
<feature type="transmembrane region" description="Helical" evidence="5">
    <location>
        <begin position="6"/>
        <end position="22"/>
    </location>
</feature>
<dbReference type="Pfam" id="PF01957">
    <property type="entry name" value="NfeD"/>
    <property type="match status" value="1"/>
</dbReference>
<dbReference type="KEGG" id="huw:FPZ11_01885"/>
<accession>A0A5B8LYX0</accession>
<keyword evidence="2 5" id="KW-0812">Transmembrane</keyword>
<comment type="subcellular location">
    <subcellularLocation>
        <location evidence="1">Membrane</location>
        <topology evidence="1">Multi-pass membrane protein</topology>
    </subcellularLocation>
</comment>
<evidence type="ECO:0000313" key="7">
    <source>
        <dbReference type="EMBL" id="QDZ13708.1"/>
    </source>
</evidence>
<evidence type="ECO:0000256" key="3">
    <source>
        <dbReference type="ARBA" id="ARBA00022989"/>
    </source>
</evidence>
<sequence>MDVVSSYAWIGWLVLILVFVIVEMLSLDFVFLMLAIGSLGGLISGLFGLPWWAQIAVAAVLSLLLLFLIRPPLLRALRRGGDPTRSNVPALLGTEGSVVQSFGGHDTGLVKLANGEVWTSRLAGDEASAPALEPGSRVTVTAIEGATAVVVPAGRQTHE</sequence>
<proteinExistence type="predicted"/>
<dbReference type="GO" id="GO:0005886">
    <property type="term" value="C:plasma membrane"/>
    <property type="evidence" value="ECO:0007669"/>
    <property type="project" value="TreeGrafter"/>
</dbReference>
<dbReference type="InterPro" id="IPR012340">
    <property type="entry name" value="NA-bd_OB-fold"/>
</dbReference>
<protein>
    <submittedName>
        <fullName evidence="7">NfeD family protein</fullName>
    </submittedName>
</protein>
<dbReference type="InterPro" id="IPR052165">
    <property type="entry name" value="Membrane_assoc_protease"/>
</dbReference>
<dbReference type="InterPro" id="IPR002810">
    <property type="entry name" value="NfeD-like_C"/>
</dbReference>
<evidence type="ECO:0000256" key="5">
    <source>
        <dbReference type="SAM" id="Phobius"/>
    </source>
</evidence>
<organism evidence="7 8">
    <name type="scientific">Humibacter ginsenosidimutans</name>
    <dbReference type="NCBI Taxonomy" id="2599293"/>
    <lineage>
        <taxon>Bacteria</taxon>
        <taxon>Bacillati</taxon>
        <taxon>Actinomycetota</taxon>
        <taxon>Actinomycetes</taxon>
        <taxon>Micrococcales</taxon>
        <taxon>Microbacteriaceae</taxon>
        <taxon>Humibacter</taxon>
    </lineage>
</organism>
<dbReference type="Gene3D" id="2.40.50.140">
    <property type="entry name" value="Nucleic acid-binding proteins"/>
    <property type="match status" value="1"/>
</dbReference>
<feature type="domain" description="NfeD-like C-terminal" evidence="6">
    <location>
        <begin position="90"/>
        <end position="152"/>
    </location>
</feature>